<feature type="non-terminal residue" evidence="2">
    <location>
        <position position="1"/>
    </location>
</feature>
<feature type="compositionally biased region" description="Basic residues" evidence="1">
    <location>
        <begin position="1"/>
        <end position="31"/>
    </location>
</feature>
<gene>
    <name evidence="2" type="ORF">AVDCRST_MAG45-1415</name>
</gene>
<organism evidence="2">
    <name type="scientific">uncultured Solirubrobacterales bacterium</name>
    <dbReference type="NCBI Taxonomy" id="768556"/>
    <lineage>
        <taxon>Bacteria</taxon>
        <taxon>Bacillati</taxon>
        <taxon>Actinomycetota</taxon>
        <taxon>Thermoleophilia</taxon>
        <taxon>Solirubrobacterales</taxon>
        <taxon>environmental samples</taxon>
    </lineage>
</organism>
<feature type="region of interest" description="Disordered" evidence="1">
    <location>
        <begin position="1"/>
        <end position="108"/>
    </location>
</feature>
<dbReference type="EMBL" id="CADCVU010000118">
    <property type="protein sequence ID" value="CAA9502726.1"/>
    <property type="molecule type" value="Genomic_DNA"/>
</dbReference>
<accession>A0A6J4SQL7</accession>
<feature type="compositionally biased region" description="Basic and acidic residues" evidence="1">
    <location>
        <begin position="32"/>
        <end position="53"/>
    </location>
</feature>
<proteinExistence type="predicted"/>
<reference evidence="2" key="1">
    <citation type="submission" date="2020-02" db="EMBL/GenBank/DDBJ databases">
        <authorList>
            <person name="Meier V. D."/>
        </authorList>
    </citation>
    <scope>NUCLEOTIDE SEQUENCE</scope>
    <source>
        <strain evidence="2">AVDCRST_MAG45</strain>
    </source>
</reference>
<feature type="non-terminal residue" evidence="2">
    <location>
        <position position="108"/>
    </location>
</feature>
<sequence length="108" mass="11892">GRARLLRARHPGRSRARRADRRGRLPAHRRERGREPRLGRGERGNPGGDRRGLDGQLGPPREHPPPRVPRDRRRAGLRAAPAGVGPGGGVHDELRRATGRPLRSGSPM</sequence>
<evidence type="ECO:0000256" key="1">
    <source>
        <dbReference type="SAM" id="MobiDB-lite"/>
    </source>
</evidence>
<name>A0A6J4SQL7_9ACTN</name>
<dbReference type="AlphaFoldDB" id="A0A6J4SQL7"/>
<evidence type="ECO:0000313" key="2">
    <source>
        <dbReference type="EMBL" id="CAA9502726.1"/>
    </source>
</evidence>
<protein>
    <submittedName>
        <fullName evidence="2">Uncharacterized protein</fullName>
    </submittedName>
</protein>
<feature type="compositionally biased region" description="Basic and acidic residues" evidence="1">
    <location>
        <begin position="60"/>
        <end position="69"/>
    </location>
</feature>